<gene>
    <name evidence="2" type="ORF">AVDCRST_MAG19-4897</name>
</gene>
<proteinExistence type="predicted"/>
<feature type="compositionally biased region" description="Basic residues" evidence="1">
    <location>
        <begin position="56"/>
        <end position="65"/>
    </location>
</feature>
<feature type="compositionally biased region" description="Basic and acidic residues" evidence="1">
    <location>
        <begin position="15"/>
        <end position="32"/>
    </location>
</feature>
<reference evidence="2" key="1">
    <citation type="submission" date="2020-02" db="EMBL/GenBank/DDBJ databases">
        <authorList>
            <person name="Meier V. D."/>
        </authorList>
    </citation>
    <scope>NUCLEOTIDE SEQUENCE</scope>
    <source>
        <strain evidence="2">AVDCRST_MAG19</strain>
    </source>
</reference>
<name>A0A6J4VVU1_9BACT</name>
<organism evidence="2">
    <name type="scientific">uncultured Thermomicrobiales bacterium</name>
    <dbReference type="NCBI Taxonomy" id="1645740"/>
    <lineage>
        <taxon>Bacteria</taxon>
        <taxon>Pseudomonadati</taxon>
        <taxon>Thermomicrobiota</taxon>
        <taxon>Thermomicrobia</taxon>
        <taxon>Thermomicrobiales</taxon>
        <taxon>environmental samples</taxon>
    </lineage>
</organism>
<protein>
    <submittedName>
        <fullName evidence="2">Uncharacterized protein</fullName>
    </submittedName>
</protein>
<dbReference type="EMBL" id="CADCWL010000259">
    <property type="protein sequence ID" value="CAA9586409.1"/>
    <property type="molecule type" value="Genomic_DNA"/>
</dbReference>
<feature type="region of interest" description="Disordered" evidence="1">
    <location>
        <begin position="1"/>
        <end position="65"/>
    </location>
</feature>
<dbReference type="AlphaFoldDB" id="A0A6J4VVU1"/>
<accession>A0A6J4VVU1</accession>
<evidence type="ECO:0000313" key="2">
    <source>
        <dbReference type="EMBL" id="CAA9586409.1"/>
    </source>
</evidence>
<sequence>MTHARSEAVRGAVAGRHDDGTEGAREGKRPDDGTDDEVDPAAAQVAAGRRPGCPCRAHRTRMVAA</sequence>
<evidence type="ECO:0000256" key="1">
    <source>
        <dbReference type="SAM" id="MobiDB-lite"/>
    </source>
</evidence>